<organism evidence="2 3">
    <name type="scientific">Phanerochaete sordida</name>
    <dbReference type="NCBI Taxonomy" id="48140"/>
    <lineage>
        <taxon>Eukaryota</taxon>
        <taxon>Fungi</taxon>
        <taxon>Dikarya</taxon>
        <taxon>Basidiomycota</taxon>
        <taxon>Agaricomycotina</taxon>
        <taxon>Agaricomycetes</taxon>
        <taxon>Polyporales</taxon>
        <taxon>Phanerochaetaceae</taxon>
        <taxon>Phanerochaete</taxon>
    </lineage>
</organism>
<reference evidence="2 3" key="1">
    <citation type="submission" date="2021-08" db="EMBL/GenBank/DDBJ databases">
        <title>Draft Genome Sequence of Phanerochaete sordida strain YK-624.</title>
        <authorList>
            <person name="Mori T."/>
            <person name="Dohra H."/>
            <person name="Suzuki T."/>
            <person name="Kawagishi H."/>
            <person name="Hirai H."/>
        </authorList>
    </citation>
    <scope>NUCLEOTIDE SEQUENCE [LARGE SCALE GENOMIC DNA]</scope>
    <source>
        <strain evidence="2 3">YK-624</strain>
    </source>
</reference>
<evidence type="ECO:0000313" key="2">
    <source>
        <dbReference type="EMBL" id="GJE90517.1"/>
    </source>
</evidence>
<feature type="domain" description="DUF6532" evidence="1">
    <location>
        <begin position="21"/>
        <end position="217"/>
    </location>
</feature>
<dbReference type="InterPro" id="IPR045341">
    <property type="entry name" value="DUF6532"/>
</dbReference>
<sequence length="277" mass="31097">MKVVPKASDYSGVLEGLINAAVRRLTVKLYTINAFPANTTTKEWAQECWILTCRAARKKFAPADANTRIVTAISKRVSSVRSHLRDTVRSAVPRAYNLDDKVADDGVADANKVQVLRLLRGAPKLFGYKDHESDTPAVFAEVPILMSSLQQELFSSPTDIGPEFADMFDPMPIPVLALLLTCVEYGLDSWSAGRLDSSHAFRTSDYRSKYDAHRGWLVKDWEAMAPDIVKAIRHEMYEQVLRYGNITIQSRHQPEKVSDATRERMRAALAARYPPRA</sequence>
<dbReference type="AlphaFoldDB" id="A0A9P3G745"/>
<evidence type="ECO:0000313" key="3">
    <source>
        <dbReference type="Proteomes" id="UP000703269"/>
    </source>
</evidence>
<dbReference type="Proteomes" id="UP000703269">
    <property type="component" value="Unassembled WGS sequence"/>
</dbReference>
<keyword evidence="3" id="KW-1185">Reference proteome</keyword>
<evidence type="ECO:0000259" key="1">
    <source>
        <dbReference type="Pfam" id="PF20149"/>
    </source>
</evidence>
<dbReference type="OrthoDB" id="3268553at2759"/>
<proteinExistence type="predicted"/>
<comment type="caution">
    <text evidence="2">The sequence shown here is derived from an EMBL/GenBank/DDBJ whole genome shotgun (WGS) entry which is preliminary data.</text>
</comment>
<dbReference type="Pfam" id="PF20149">
    <property type="entry name" value="DUF6532"/>
    <property type="match status" value="1"/>
</dbReference>
<accession>A0A9P3G745</accession>
<protein>
    <recommendedName>
        <fullName evidence="1">DUF6532 domain-containing protein</fullName>
    </recommendedName>
</protein>
<gene>
    <name evidence="2" type="ORF">PsYK624_066570</name>
</gene>
<dbReference type="EMBL" id="BPQB01000017">
    <property type="protein sequence ID" value="GJE90517.1"/>
    <property type="molecule type" value="Genomic_DNA"/>
</dbReference>
<name>A0A9P3G745_9APHY</name>